<dbReference type="InterPro" id="IPR031423">
    <property type="entry name" value="Phosphatase_SCO2771"/>
</dbReference>
<dbReference type="AlphaFoldDB" id="A0A087C7M1"/>
<dbReference type="STRING" id="1437603.GCA_000771525_00912"/>
<reference evidence="1 2" key="1">
    <citation type="submission" date="2014-03" db="EMBL/GenBank/DDBJ databases">
        <title>Genomics of Bifidobacteria.</title>
        <authorList>
            <person name="Ventura M."/>
            <person name="Milani C."/>
            <person name="Lugli G.A."/>
        </authorList>
    </citation>
    <scope>NUCLEOTIDE SEQUENCE [LARGE SCALE GENOMIC DNA]</scope>
    <source>
        <strain evidence="1 2">DSM 21395</strain>
    </source>
</reference>
<sequence length="272" mass="29783">MSVDVLRRDLIERRIAGRVPTDRASNINNLRALARRDPHYMFGVDIHDEWNEETLLGLMHRRVGISDNPNFDEGQDIIDPALTVSALERYAQMIRDSVSRSDAFLFATGHPSCLAWIYASLARAVRAQGCPVISLETITGSDNPVTGTTLTVAEPEPGEVRQVEGVMMRYRNGNLMHTHEPGFMEEVIGCLDATGVHPGLVVADHGWAGASGRHGYRTIGIADCNDPALFVAEAQDEVEVCVPMDDGMPPSQLQGIVRFILSRAGLKDPARA</sequence>
<evidence type="ECO:0000313" key="1">
    <source>
        <dbReference type="EMBL" id="KFI79271.1"/>
    </source>
</evidence>
<comment type="caution">
    <text evidence="1">The sequence shown here is derived from an EMBL/GenBank/DDBJ whole genome shotgun (WGS) entry which is preliminary data.</text>
</comment>
<gene>
    <name evidence="1" type="ORF">BMON_0478</name>
</gene>
<name>A0A087C7M1_9BIFI</name>
<accession>A0A087C7M1</accession>
<dbReference type="Proteomes" id="UP000029082">
    <property type="component" value="Unassembled WGS sequence"/>
</dbReference>
<dbReference type="Pfam" id="PF15698">
    <property type="entry name" value="Phosphatase"/>
    <property type="match status" value="1"/>
</dbReference>
<evidence type="ECO:0000313" key="2">
    <source>
        <dbReference type="Proteomes" id="UP000029082"/>
    </source>
</evidence>
<dbReference type="eggNOG" id="ENOG50335IE">
    <property type="taxonomic scope" value="Bacteria"/>
</dbReference>
<dbReference type="EMBL" id="JGZE01000002">
    <property type="protein sequence ID" value="KFI79271.1"/>
    <property type="molecule type" value="Genomic_DNA"/>
</dbReference>
<proteinExistence type="predicted"/>
<keyword evidence="2" id="KW-1185">Reference proteome</keyword>
<protein>
    <submittedName>
        <fullName evidence="1">Phosphatase</fullName>
    </submittedName>
</protein>
<organism evidence="1 2">
    <name type="scientific">Bifidobacterium mongoliense DSM 21395</name>
    <dbReference type="NCBI Taxonomy" id="1437603"/>
    <lineage>
        <taxon>Bacteria</taxon>
        <taxon>Bacillati</taxon>
        <taxon>Actinomycetota</taxon>
        <taxon>Actinomycetes</taxon>
        <taxon>Bifidobacteriales</taxon>
        <taxon>Bifidobacteriaceae</taxon>
        <taxon>Bifidobacterium</taxon>
    </lineage>
</organism>